<feature type="region of interest" description="Disordered" evidence="2">
    <location>
        <begin position="89"/>
        <end position="113"/>
    </location>
</feature>
<dbReference type="NCBIfam" id="TIGR02607">
    <property type="entry name" value="antidote_HigA"/>
    <property type="match status" value="1"/>
</dbReference>
<dbReference type="Gene3D" id="1.10.260.40">
    <property type="entry name" value="lambda repressor-like DNA-binding domains"/>
    <property type="match status" value="1"/>
</dbReference>
<dbReference type="GO" id="GO:0003677">
    <property type="term" value="F:DNA binding"/>
    <property type="evidence" value="ECO:0007669"/>
    <property type="project" value="UniProtKB-KW"/>
</dbReference>
<dbReference type="PANTHER" id="PTHR36924">
    <property type="entry name" value="ANTITOXIN HIGA-1"/>
    <property type="match status" value="1"/>
</dbReference>
<dbReference type="AlphaFoldDB" id="A0A7X0DPM1"/>
<gene>
    <name evidence="3" type="ORF">FHS48_003980</name>
</gene>
<feature type="non-terminal residue" evidence="3">
    <location>
        <position position="1"/>
    </location>
</feature>
<dbReference type="Proteomes" id="UP000544872">
    <property type="component" value="Unassembled WGS sequence"/>
</dbReference>
<sequence>AAADADTTKRRKEIAAVLDTLSDQTRRVEIKPSLENKATELRQITMRRSVTVRNLLFYSPWPLSRTPWTTGRTIWSALRQPPGNRLEALKGNRERHSTESGSMTRGGSASAGVRATPKTWKSWTITKARRHPMLAPTPPVHPGEILREEFMQPLGLTAYAVAQACHVPRTRIERLFRLETPVTADTTLRLGRAFGTGPEFWMNLQALYDLGSTMPDDLDQVRPLVAAK</sequence>
<accession>A0A7X0DPM1</accession>
<organism evidence="3 4">
    <name type="scientific">Novispirillum itersonii</name>
    <name type="common">Aquaspirillum itersonii</name>
    <dbReference type="NCBI Taxonomy" id="189"/>
    <lineage>
        <taxon>Bacteria</taxon>
        <taxon>Pseudomonadati</taxon>
        <taxon>Pseudomonadota</taxon>
        <taxon>Alphaproteobacteria</taxon>
        <taxon>Rhodospirillales</taxon>
        <taxon>Novispirillaceae</taxon>
        <taxon>Novispirillum</taxon>
    </lineage>
</organism>
<evidence type="ECO:0000256" key="1">
    <source>
        <dbReference type="ARBA" id="ARBA00023125"/>
    </source>
</evidence>
<evidence type="ECO:0000256" key="2">
    <source>
        <dbReference type="SAM" id="MobiDB-lite"/>
    </source>
</evidence>
<proteinExistence type="predicted"/>
<dbReference type="SUPFAM" id="SSF47413">
    <property type="entry name" value="lambda repressor-like DNA-binding domains"/>
    <property type="match status" value="1"/>
</dbReference>
<dbReference type="EMBL" id="JACIIX010000034">
    <property type="protein sequence ID" value="MBB6212524.1"/>
    <property type="molecule type" value="Genomic_DNA"/>
</dbReference>
<feature type="compositionally biased region" description="Basic and acidic residues" evidence="2">
    <location>
        <begin position="89"/>
        <end position="98"/>
    </location>
</feature>
<dbReference type="InterPro" id="IPR013430">
    <property type="entry name" value="Toxin_antidote_HigA"/>
</dbReference>
<comment type="caution">
    <text evidence="3">The sequence shown here is derived from an EMBL/GenBank/DDBJ whole genome shotgun (WGS) entry which is preliminary data.</text>
</comment>
<dbReference type="InterPro" id="IPR010982">
    <property type="entry name" value="Lambda_DNA-bd_dom_sf"/>
</dbReference>
<evidence type="ECO:0000313" key="3">
    <source>
        <dbReference type="EMBL" id="MBB6212524.1"/>
    </source>
</evidence>
<dbReference type="InterPro" id="IPR001387">
    <property type="entry name" value="Cro/C1-type_HTH"/>
</dbReference>
<keyword evidence="4" id="KW-1185">Reference proteome</keyword>
<protein>
    <submittedName>
        <fullName evidence="3">Addiction module HigA family antidote</fullName>
    </submittedName>
</protein>
<dbReference type="PANTHER" id="PTHR36924:SF1">
    <property type="entry name" value="ANTITOXIN HIGA-1"/>
    <property type="match status" value="1"/>
</dbReference>
<dbReference type="CDD" id="cd00093">
    <property type="entry name" value="HTH_XRE"/>
    <property type="match status" value="1"/>
</dbReference>
<evidence type="ECO:0000313" key="4">
    <source>
        <dbReference type="Proteomes" id="UP000544872"/>
    </source>
</evidence>
<keyword evidence="1" id="KW-0238">DNA-binding</keyword>
<name>A0A7X0DPM1_NOVIT</name>
<reference evidence="3 4" key="1">
    <citation type="submission" date="2020-08" db="EMBL/GenBank/DDBJ databases">
        <title>Genomic Encyclopedia of Type Strains, Phase IV (KMG-IV): sequencing the most valuable type-strain genomes for metagenomic binning, comparative biology and taxonomic classification.</title>
        <authorList>
            <person name="Goeker M."/>
        </authorList>
    </citation>
    <scope>NUCLEOTIDE SEQUENCE [LARGE SCALE GENOMIC DNA]</scope>
    <source>
        <strain evidence="3 4">DSM 11590</strain>
    </source>
</reference>